<accession>A0A3A9KBW8</accession>
<keyword evidence="4" id="KW-1185">Reference proteome</keyword>
<dbReference type="SUPFAM" id="SSF53850">
    <property type="entry name" value="Periplasmic binding protein-like II"/>
    <property type="match status" value="1"/>
</dbReference>
<evidence type="ECO:0000256" key="1">
    <source>
        <dbReference type="ARBA" id="ARBA00022729"/>
    </source>
</evidence>
<dbReference type="PANTHER" id="PTHR43649:SF33">
    <property type="entry name" value="POLYGALACTURONAN_RHAMNOGALACTURONAN-BINDING PROTEIN YTCQ"/>
    <property type="match status" value="1"/>
</dbReference>
<dbReference type="EMBL" id="PDOE01000033">
    <property type="protein sequence ID" value="RKL64845.1"/>
    <property type="molecule type" value="Genomic_DNA"/>
</dbReference>
<name>A0A3A9KBW8_9BACI</name>
<gene>
    <name evidence="3" type="ORF">CR203_24105</name>
</gene>
<protein>
    <submittedName>
        <fullName evidence="3">ABC transporter substrate-binding protein</fullName>
    </submittedName>
</protein>
<reference evidence="3 4" key="1">
    <citation type="submission" date="2017-10" db="EMBL/GenBank/DDBJ databases">
        <title>Bacillus sp. nov., a halophilic bacterium isolated from a Keqin Lake.</title>
        <authorList>
            <person name="Wang H."/>
        </authorList>
    </citation>
    <scope>NUCLEOTIDE SEQUENCE [LARGE SCALE GENOMIC DNA]</scope>
    <source>
        <strain evidence="3 4">KCTC 13187</strain>
    </source>
</reference>
<keyword evidence="1 2" id="KW-0732">Signal</keyword>
<dbReference type="InterPro" id="IPR050490">
    <property type="entry name" value="Bact_solute-bd_prot1"/>
</dbReference>
<feature type="chain" id="PRO_5017467525" evidence="2">
    <location>
        <begin position="31"/>
        <end position="513"/>
    </location>
</feature>
<evidence type="ECO:0000313" key="3">
    <source>
        <dbReference type="EMBL" id="RKL64845.1"/>
    </source>
</evidence>
<sequence>MLNNQLVPQAKKLIIFCVFTLLLCINVACSSSTDSEVVNESGEDAPKEISIMANFHTAQVASDGAIIEKLEEMTNTKLDITWVMDEIYDEKMNSVVATNEFPQAMFVKNSESFIQMKDTINEEQYWEIGQFLDDYEYLSNFNPDVLKNTAVNGKIYSIYSGRPSSRWGLEYRKDWADNLGLSAPTTTDELYEMFKAFTEQDPDGNGKDDTIGVAVSSDLVYGGFKFVSSYFGTPNNWGEKDGKLLPEFMFPSYIDTMDFFKRLRDEGLVNLDFPVTSQKDQNAMLLNGKAGSVVGCICSAGGFQDQLQQSNPDGKLDVQNRIAGPHGEPGTWSNSGYGTVVLFPKASNKTEEDLREVLAFFNELMKPEVYNMLTFGIEGEHYEVVDGRAKGLTDKEAQDSFQESVRPLLGLVIGDETTVDALQAYPKNELYEKQYNQMLDNNNILINDPTAPLDSKTYGEKGSYLQQIIDDATVLYMIGDIDEEGFKDAIGNWEEQGGEQIITEYNEGYQNLQ</sequence>
<proteinExistence type="predicted"/>
<comment type="caution">
    <text evidence="3">The sequence shown here is derived from an EMBL/GenBank/DDBJ whole genome shotgun (WGS) entry which is preliminary data.</text>
</comment>
<feature type="signal peptide" evidence="2">
    <location>
        <begin position="1"/>
        <end position="30"/>
    </location>
</feature>
<dbReference type="OrthoDB" id="9787283at2"/>
<evidence type="ECO:0000256" key="2">
    <source>
        <dbReference type="SAM" id="SignalP"/>
    </source>
</evidence>
<dbReference type="CDD" id="cd13580">
    <property type="entry name" value="PBP2_AlgQ_like_1"/>
    <property type="match status" value="1"/>
</dbReference>
<dbReference type="Proteomes" id="UP000281498">
    <property type="component" value="Unassembled WGS sequence"/>
</dbReference>
<evidence type="ECO:0000313" key="4">
    <source>
        <dbReference type="Proteomes" id="UP000281498"/>
    </source>
</evidence>
<dbReference type="PANTHER" id="PTHR43649">
    <property type="entry name" value="ARABINOSE-BINDING PROTEIN-RELATED"/>
    <property type="match status" value="1"/>
</dbReference>
<organism evidence="3 4">
    <name type="scientific">Salipaludibacillus neizhouensis</name>
    <dbReference type="NCBI Taxonomy" id="885475"/>
    <lineage>
        <taxon>Bacteria</taxon>
        <taxon>Bacillati</taxon>
        <taxon>Bacillota</taxon>
        <taxon>Bacilli</taxon>
        <taxon>Bacillales</taxon>
        <taxon>Bacillaceae</taxon>
    </lineage>
</organism>
<dbReference type="RefSeq" id="WP_110937119.1">
    <property type="nucleotide sequence ID" value="NZ_KZ614146.1"/>
</dbReference>
<dbReference type="Gene3D" id="3.40.190.10">
    <property type="entry name" value="Periplasmic binding protein-like II"/>
    <property type="match status" value="2"/>
</dbReference>
<dbReference type="AlphaFoldDB" id="A0A3A9KBW8"/>